<feature type="transmembrane region" description="Helical" evidence="8">
    <location>
        <begin position="222"/>
        <end position="245"/>
    </location>
</feature>
<evidence type="ECO:0000256" key="1">
    <source>
        <dbReference type="ARBA" id="ARBA00004429"/>
    </source>
</evidence>
<evidence type="ECO:0000313" key="10">
    <source>
        <dbReference type="Proteomes" id="UP000178570"/>
    </source>
</evidence>
<dbReference type="PANTHER" id="PTHR22950:SF461">
    <property type="entry name" value="AMINO ACID TRANSPORTER TRANSMEMBRANE DOMAIN-CONTAINING PROTEIN"/>
    <property type="match status" value="1"/>
</dbReference>
<feature type="transmembrane region" description="Helical" evidence="8">
    <location>
        <begin position="151"/>
        <end position="172"/>
    </location>
</feature>
<feature type="transmembrane region" description="Helical" evidence="8">
    <location>
        <begin position="301"/>
        <end position="319"/>
    </location>
</feature>
<protein>
    <recommendedName>
        <fullName evidence="11">Amino acid transporter transmembrane domain-containing protein</fullName>
    </recommendedName>
</protein>
<feature type="transmembrane region" description="Helical" evidence="8">
    <location>
        <begin position="85"/>
        <end position="106"/>
    </location>
</feature>
<dbReference type="Pfam" id="PF03222">
    <property type="entry name" value="Trp_Tyr_perm"/>
    <property type="match status" value="1"/>
</dbReference>
<name>A0A1G1XLV6_9BACT</name>
<feature type="transmembrane region" description="Helical" evidence="8">
    <location>
        <begin position="184"/>
        <end position="202"/>
    </location>
</feature>
<feature type="transmembrane region" description="Helical" evidence="8">
    <location>
        <begin position="366"/>
        <end position="384"/>
    </location>
</feature>
<evidence type="ECO:0000256" key="2">
    <source>
        <dbReference type="ARBA" id="ARBA00022448"/>
    </source>
</evidence>
<keyword evidence="3" id="KW-1003">Cell membrane</keyword>
<keyword evidence="2" id="KW-0813">Transport</keyword>
<evidence type="ECO:0000256" key="7">
    <source>
        <dbReference type="ARBA" id="ARBA00023136"/>
    </source>
</evidence>
<dbReference type="AlphaFoldDB" id="A0A1G1XLV6"/>
<keyword evidence="7 8" id="KW-0472">Membrane</keyword>
<proteinExistence type="predicted"/>
<dbReference type="Proteomes" id="UP000178570">
    <property type="component" value="Unassembled WGS sequence"/>
</dbReference>
<feature type="transmembrane region" description="Helical" evidence="8">
    <location>
        <begin position="325"/>
        <end position="346"/>
    </location>
</feature>
<feature type="transmembrane region" description="Helical" evidence="8">
    <location>
        <begin position="265"/>
        <end position="289"/>
    </location>
</feature>
<keyword evidence="6 8" id="KW-1133">Transmembrane helix</keyword>
<keyword evidence="4" id="KW-0997">Cell inner membrane</keyword>
<comment type="caution">
    <text evidence="9">The sequence shown here is derived from an EMBL/GenBank/DDBJ whole genome shotgun (WGS) entry which is preliminary data.</text>
</comment>
<evidence type="ECO:0008006" key="11">
    <source>
        <dbReference type="Google" id="ProtNLM"/>
    </source>
</evidence>
<evidence type="ECO:0000256" key="6">
    <source>
        <dbReference type="ARBA" id="ARBA00022989"/>
    </source>
</evidence>
<evidence type="ECO:0000313" key="9">
    <source>
        <dbReference type="EMBL" id="OGY40590.1"/>
    </source>
</evidence>
<reference evidence="9 10" key="1">
    <citation type="journal article" date="2016" name="Nat. Commun.">
        <title>Thousands of microbial genomes shed light on interconnected biogeochemical processes in an aquifer system.</title>
        <authorList>
            <person name="Anantharaman K."/>
            <person name="Brown C.T."/>
            <person name="Hug L.A."/>
            <person name="Sharon I."/>
            <person name="Castelle C.J."/>
            <person name="Probst A.J."/>
            <person name="Thomas B.C."/>
            <person name="Singh A."/>
            <person name="Wilkins M.J."/>
            <person name="Karaoz U."/>
            <person name="Brodie E.L."/>
            <person name="Williams K.H."/>
            <person name="Hubbard S.S."/>
            <person name="Banfield J.F."/>
        </authorList>
    </citation>
    <scope>NUCLEOTIDE SEQUENCE [LARGE SCALE GENOMIC DNA]</scope>
</reference>
<evidence type="ECO:0000256" key="8">
    <source>
        <dbReference type="SAM" id="Phobius"/>
    </source>
</evidence>
<evidence type="ECO:0000256" key="3">
    <source>
        <dbReference type="ARBA" id="ARBA00022475"/>
    </source>
</evidence>
<feature type="transmembrane region" description="Helical" evidence="8">
    <location>
        <begin position="39"/>
        <end position="64"/>
    </location>
</feature>
<organism evidence="9 10">
    <name type="scientific">Candidatus Brennerbacteria bacterium RIFOXYD1_FULL_41_16</name>
    <dbReference type="NCBI Taxonomy" id="1797529"/>
    <lineage>
        <taxon>Bacteria</taxon>
        <taxon>Candidatus Brenneribacteriota</taxon>
    </lineage>
</organism>
<gene>
    <name evidence="9" type="ORF">A2570_02550</name>
</gene>
<dbReference type="Gene3D" id="1.20.1740.10">
    <property type="entry name" value="Amino acid/polyamine transporter I"/>
    <property type="match status" value="1"/>
</dbReference>
<dbReference type="EMBL" id="MHHY01000007">
    <property type="protein sequence ID" value="OGY40590.1"/>
    <property type="molecule type" value="Genomic_DNA"/>
</dbReference>
<dbReference type="GO" id="GO:0005886">
    <property type="term" value="C:plasma membrane"/>
    <property type="evidence" value="ECO:0007669"/>
    <property type="project" value="UniProtKB-SubCell"/>
</dbReference>
<accession>A0A1G1XLV6</accession>
<feature type="transmembrane region" description="Helical" evidence="8">
    <location>
        <begin position="126"/>
        <end position="144"/>
    </location>
</feature>
<dbReference type="GO" id="GO:0015179">
    <property type="term" value="F:L-amino acid transmembrane transporter activity"/>
    <property type="evidence" value="ECO:0007669"/>
    <property type="project" value="TreeGrafter"/>
</dbReference>
<comment type="subcellular location">
    <subcellularLocation>
        <location evidence="1">Cell inner membrane</location>
        <topology evidence="1">Multi-pass membrane protein</topology>
    </subcellularLocation>
</comment>
<evidence type="ECO:0000256" key="5">
    <source>
        <dbReference type="ARBA" id="ARBA00022692"/>
    </source>
</evidence>
<evidence type="ECO:0000256" key="4">
    <source>
        <dbReference type="ARBA" id="ARBA00022519"/>
    </source>
</evidence>
<dbReference type="PANTHER" id="PTHR22950">
    <property type="entry name" value="AMINO ACID TRANSPORTER"/>
    <property type="match status" value="1"/>
</dbReference>
<dbReference type="InterPro" id="IPR018227">
    <property type="entry name" value="Amino_acid_transport_2"/>
</dbReference>
<feature type="transmembrane region" description="Helical" evidence="8">
    <location>
        <begin position="7"/>
        <end position="27"/>
    </location>
</feature>
<keyword evidence="5 8" id="KW-0812">Transmembrane</keyword>
<sequence length="386" mass="42375">MQKQKLVFFEAVFLLVGTIIGAGYLTLPFSFFKAGIFANLFWLLFLGFFITLLHLFYAEIVLATKEHHRFPGYVGLYLGKFAKSLATVSFVAGVFGSLLIYLLLGSHFSKLLLGSFLNGFNIDERLITFIFGFVVSLLVILKINLSAKINFGITVVTLSLFLLVSGFASMKINAANFFIVPNESFFFPFGLILFALVGSFIIPEITKLLEVEKQKKSLIKPVIITGTVIPVAIYFFFATSIFGASGQHTTKEAISGLVNFLPPPLVFGGMLLAFLEIITSYIAFGINTVETLRKDFGFSKFLAKLATVLLPLGFFILGVKDFLGVMGFMGSILTTIDSILLALVYLSLKSNLPGYKNQVISAPKPVVFALILVLVLGGSLSFYYGF</sequence>
<dbReference type="STRING" id="1797529.A2570_02550"/>